<dbReference type="NCBIfam" id="TIGR00254">
    <property type="entry name" value="GGDEF"/>
    <property type="match status" value="1"/>
</dbReference>
<name>A0A6B2JK50_9RHOB</name>
<dbReference type="PANTHER" id="PTHR44757:SF2">
    <property type="entry name" value="BIOFILM ARCHITECTURE MAINTENANCE PROTEIN MBAA"/>
    <property type="match status" value="1"/>
</dbReference>
<dbReference type="Gene3D" id="3.30.70.270">
    <property type="match status" value="1"/>
</dbReference>
<dbReference type="InterPro" id="IPR000014">
    <property type="entry name" value="PAS"/>
</dbReference>
<dbReference type="EMBL" id="JAAGAB010000003">
    <property type="protein sequence ID" value="NDV01823.1"/>
    <property type="molecule type" value="Genomic_DNA"/>
</dbReference>
<dbReference type="InterPro" id="IPR013656">
    <property type="entry name" value="PAS_4"/>
</dbReference>
<dbReference type="Pfam" id="PF13426">
    <property type="entry name" value="PAS_9"/>
    <property type="match status" value="1"/>
</dbReference>
<dbReference type="RefSeq" id="WP_163894222.1">
    <property type="nucleotide sequence ID" value="NZ_JAAFYS010000003.1"/>
</dbReference>
<dbReference type="SMART" id="SM00267">
    <property type="entry name" value="GGDEF"/>
    <property type="match status" value="1"/>
</dbReference>
<dbReference type="InterPro" id="IPR000700">
    <property type="entry name" value="PAS-assoc_C"/>
</dbReference>
<feature type="domain" description="PAC" evidence="1">
    <location>
        <begin position="282"/>
        <end position="334"/>
    </location>
</feature>
<dbReference type="Gene3D" id="3.30.450.20">
    <property type="entry name" value="PAS domain"/>
    <property type="match status" value="2"/>
</dbReference>
<dbReference type="CDD" id="cd01949">
    <property type="entry name" value="GGDEF"/>
    <property type="match status" value="1"/>
</dbReference>
<protein>
    <submittedName>
        <fullName evidence="3">Sensor domain-containing diguanylate cyclase</fullName>
    </submittedName>
</protein>
<keyword evidence="4" id="KW-1185">Reference proteome</keyword>
<evidence type="ECO:0000259" key="1">
    <source>
        <dbReference type="PROSITE" id="PS50113"/>
    </source>
</evidence>
<dbReference type="InterPro" id="IPR035965">
    <property type="entry name" value="PAS-like_dom_sf"/>
</dbReference>
<proteinExistence type="predicted"/>
<evidence type="ECO:0000313" key="3">
    <source>
        <dbReference type="EMBL" id="NDV01823.1"/>
    </source>
</evidence>
<dbReference type="Pfam" id="PF08448">
    <property type="entry name" value="PAS_4"/>
    <property type="match status" value="1"/>
</dbReference>
<dbReference type="InterPro" id="IPR000160">
    <property type="entry name" value="GGDEF_dom"/>
</dbReference>
<dbReference type="InterPro" id="IPR043128">
    <property type="entry name" value="Rev_trsase/Diguanyl_cyclase"/>
</dbReference>
<dbReference type="Proteomes" id="UP000474757">
    <property type="component" value="Unassembled WGS sequence"/>
</dbReference>
<dbReference type="Pfam" id="PF00990">
    <property type="entry name" value="GGDEF"/>
    <property type="match status" value="1"/>
</dbReference>
<reference evidence="3 4" key="1">
    <citation type="submission" date="2020-02" db="EMBL/GenBank/DDBJ databases">
        <title>Pseudoroseicyclus tamarix, sp. nov., isolated from offshore sediment of a Tamarix chinensis forest.</title>
        <authorList>
            <person name="Gai Y."/>
        </authorList>
    </citation>
    <scope>NUCLEOTIDE SEQUENCE [LARGE SCALE GENOMIC DNA]</scope>
    <source>
        <strain evidence="3 4">CLL3-39</strain>
    </source>
</reference>
<dbReference type="InterPro" id="IPR029787">
    <property type="entry name" value="Nucleotide_cyclase"/>
</dbReference>
<gene>
    <name evidence="3" type="ORF">GZA08_12700</name>
</gene>
<dbReference type="PANTHER" id="PTHR44757">
    <property type="entry name" value="DIGUANYLATE CYCLASE DGCP"/>
    <property type="match status" value="1"/>
</dbReference>
<dbReference type="AlphaFoldDB" id="A0A6B2JK50"/>
<dbReference type="PROSITE" id="PS50113">
    <property type="entry name" value="PAC"/>
    <property type="match status" value="1"/>
</dbReference>
<comment type="caution">
    <text evidence="3">The sequence shown here is derived from an EMBL/GenBank/DDBJ whole genome shotgun (WGS) entry which is preliminary data.</text>
</comment>
<evidence type="ECO:0000259" key="2">
    <source>
        <dbReference type="PROSITE" id="PS50887"/>
    </source>
</evidence>
<sequence length="498" mass="56428">MPRTARSTFNSAREPAPLEPDVFDLAPIAMWLEDYSAVIAQFDAWREEGITDIRAFLGEDPRRAKACAEKIRVLQVNAATLKLFGARDQDELVANMPVIFHDEMMRTHIEELSQLWSGGTRFSSVTTNYTLDGRRLDIKLRGNALPGHEATMDRVLVTTEDITDTADARRQAVQKELEAQGIFEHSPVSLWIEDFSRIRHLLEGLRQRGISDLRVFLDVHPEFIRQCMAEIRVLDINQATLTMFGAPDKSTLLHSQHLIFRGDFENHFREQLIELWQGNLFHSREVVNYALDGSERFVIMQFSVLPGHQGSWSRVQVALTDITARKKAEAYLEYLGKHDVLTGLRNRAYHIEAVNRLERMSVRPVSVLIVDLNGLKTINDTMGHDTGDGLLRRLGEVLSEAAGEEGSAARIGGDEFAVLLPNVGRSASMTTMETIDRLVKLNNQYYSHMPQLQLAIGHATIRDGETLEATIRRADERMYTQKREYYAAEIKGEKKSVA</sequence>
<organism evidence="3 4">
    <name type="scientific">Pseudoroseicyclus tamaricis</name>
    <dbReference type="NCBI Taxonomy" id="2705421"/>
    <lineage>
        <taxon>Bacteria</taxon>
        <taxon>Pseudomonadati</taxon>
        <taxon>Pseudomonadota</taxon>
        <taxon>Alphaproteobacteria</taxon>
        <taxon>Rhodobacterales</taxon>
        <taxon>Paracoccaceae</taxon>
        <taxon>Pseudoroseicyclus</taxon>
    </lineage>
</organism>
<accession>A0A6B2JK50</accession>
<evidence type="ECO:0000313" key="4">
    <source>
        <dbReference type="Proteomes" id="UP000474757"/>
    </source>
</evidence>
<dbReference type="CDD" id="cd00130">
    <property type="entry name" value="PAS"/>
    <property type="match status" value="1"/>
</dbReference>
<dbReference type="SUPFAM" id="SSF55073">
    <property type="entry name" value="Nucleotide cyclase"/>
    <property type="match status" value="1"/>
</dbReference>
<dbReference type="SUPFAM" id="SSF55785">
    <property type="entry name" value="PYP-like sensor domain (PAS domain)"/>
    <property type="match status" value="2"/>
</dbReference>
<dbReference type="PROSITE" id="PS50887">
    <property type="entry name" value="GGDEF"/>
    <property type="match status" value="1"/>
</dbReference>
<feature type="domain" description="GGDEF" evidence="2">
    <location>
        <begin position="363"/>
        <end position="498"/>
    </location>
</feature>
<dbReference type="InterPro" id="IPR052155">
    <property type="entry name" value="Biofilm_reg_signaling"/>
</dbReference>